<evidence type="ECO:0000256" key="5">
    <source>
        <dbReference type="ARBA" id="ARBA00022692"/>
    </source>
</evidence>
<dbReference type="PANTHER" id="PTHR30026">
    <property type="entry name" value="OUTER MEMBRANE PROTEIN TOLC"/>
    <property type="match status" value="1"/>
</dbReference>
<keyword evidence="4" id="KW-1134">Transmembrane beta strand</keyword>
<dbReference type="GO" id="GO:1990281">
    <property type="term" value="C:efflux pump complex"/>
    <property type="evidence" value="ECO:0007669"/>
    <property type="project" value="TreeGrafter"/>
</dbReference>
<organism evidence="9 10">
    <name type="scientific">Dyadobacter psychrophilus</name>
    <dbReference type="NCBI Taxonomy" id="651661"/>
    <lineage>
        <taxon>Bacteria</taxon>
        <taxon>Pseudomonadati</taxon>
        <taxon>Bacteroidota</taxon>
        <taxon>Cytophagia</taxon>
        <taxon>Cytophagales</taxon>
        <taxon>Spirosomataceae</taxon>
        <taxon>Dyadobacter</taxon>
    </lineage>
</organism>
<evidence type="ECO:0000256" key="4">
    <source>
        <dbReference type="ARBA" id="ARBA00022452"/>
    </source>
</evidence>
<dbReference type="InterPro" id="IPR051906">
    <property type="entry name" value="TolC-like"/>
</dbReference>
<evidence type="ECO:0000256" key="1">
    <source>
        <dbReference type="ARBA" id="ARBA00004442"/>
    </source>
</evidence>
<feature type="signal peptide" evidence="8">
    <location>
        <begin position="1"/>
        <end position="23"/>
    </location>
</feature>
<evidence type="ECO:0000256" key="8">
    <source>
        <dbReference type="SAM" id="SignalP"/>
    </source>
</evidence>
<comment type="subcellular location">
    <subcellularLocation>
        <location evidence="1">Cell outer membrane</location>
    </subcellularLocation>
</comment>
<keyword evidence="3" id="KW-0813">Transport</keyword>
<accession>A0A1T5BPV3</accession>
<dbReference type="Gene3D" id="1.20.1600.10">
    <property type="entry name" value="Outer membrane efflux proteins (OEP)"/>
    <property type="match status" value="1"/>
</dbReference>
<dbReference type="Pfam" id="PF02321">
    <property type="entry name" value="OEP"/>
    <property type="match status" value="1"/>
</dbReference>
<dbReference type="PANTHER" id="PTHR30026:SF20">
    <property type="entry name" value="OUTER MEMBRANE PROTEIN TOLC"/>
    <property type="match status" value="1"/>
</dbReference>
<dbReference type="Proteomes" id="UP000190897">
    <property type="component" value="Unassembled WGS sequence"/>
</dbReference>
<dbReference type="InterPro" id="IPR003423">
    <property type="entry name" value="OMP_efflux"/>
</dbReference>
<dbReference type="EMBL" id="FUZA01000001">
    <property type="protein sequence ID" value="SKB49352.1"/>
    <property type="molecule type" value="Genomic_DNA"/>
</dbReference>
<dbReference type="OrthoDB" id="976750at2"/>
<keyword evidence="8" id="KW-0732">Signal</keyword>
<evidence type="ECO:0000313" key="10">
    <source>
        <dbReference type="Proteomes" id="UP000190897"/>
    </source>
</evidence>
<keyword evidence="10" id="KW-1185">Reference proteome</keyword>
<comment type="similarity">
    <text evidence="2">Belongs to the outer membrane factor (OMF) (TC 1.B.17) family.</text>
</comment>
<keyword evidence="7" id="KW-0998">Cell outer membrane</keyword>
<dbReference type="GO" id="GO:0009279">
    <property type="term" value="C:cell outer membrane"/>
    <property type="evidence" value="ECO:0007669"/>
    <property type="project" value="UniProtKB-SubCell"/>
</dbReference>
<evidence type="ECO:0000256" key="7">
    <source>
        <dbReference type="ARBA" id="ARBA00023237"/>
    </source>
</evidence>
<dbReference type="GO" id="GO:0015562">
    <property type="term" value="F:efflux transmembrane transporter activity"/>
    <property type="evidence" value="ECO:0007669"/>
    <property type="project" value="InterPro"/>
</dbReference>
<evidence type="ECO:0000313" key="9">
    <source>
        <dbReference type="EMBL" id="SKB49352.1"/>
    </source>
</evidence>
<keyword evidence="5" id="KW-0812">Transmembrane</keyword>
<dbReference type="SUPFAM" id="SSF56954">
    <property type="entry name" value="Outer membrane efflux proteins (OEP)"/>
    <property type="match status" value="1"/>
</dbReference>
<evidence type="ECO:0000256" key="2">
    <source>
        <dbReference type="ARBA" id="ARBA00007613"/>
    </source>
</evidence>
<reference evidence="10" key="1">
    <citation type="submission" date="2017-02" db="EMBL/GenBank/DDBJ databases">
        <authorList>
            <person name="Varghese N."/>
            <person name="Submissions S."/>
        </authorList>
    </citation>
    <scope>NUCLEOTIDE SEQUENCE [LARGE SCALE GENOMIC DNA]</scope>
    <source>
        <strain evidence="10">DSM 22270</strain>
    </source>
</reference>
<feature type="chain" id="PRO_5012142956" evidence="8">
    <location>
        <begin position="24"/>
        <end position="429"/>
    </location>
</feature>
<keyword evidence="6" id="KW-0472">Membrane</keyword>
<sequence length="429" mass="48605">MINPFRICLFILLSRLTIVAAFAQDKVLTINDSYMLARKNYPLIKQYELIRKTENFSVENAAKGYLPQISVLGQATYQSAVTEFKLPIAIPGAEFPSISKDQYKVYAEVSQTIYDGGAVRTQIESHKQNAIMETLKVEVEIYKLNERVNQIFFGILMLDEQLKQNALLKKDIELGVKKIQAFIDNGTAFKSNGNTLKAELLKTEQRATELASNRKAYLDMLGLLIGQDLAGSTVLAKPETVSLEGDMSRPELRLFDYQRQNLDIQDKLLKVKNRPKLNFFFQGGYGRPALNILNNGFDPYYITGIRLNWSLSGLYTAKNDRALIANNRESIQVQQAVFVYNTNLSLKQQNADLIKLEKLLESDNEIIALRESVKTTAAAQLENGVINTNDYLREVNAEDQARLSRILHEIQLLMSTYNVRTTLGQNIDQ</sequence>
<proteinExistence type="inferred from homology"/>
<name>A0A1T5BPV3_9BACT</name>
<dbReference type="AlphaFoldDB" id="A0A1T5BPV3"/>
<protein>
    <submittedName>
        <fullName evidence="9">Outer membrane protein TolC</fullName>
    </submittedName>
</protein>
<evidence type="ECO:0000256" key="6">
    <source>
        <dbReference type="ARBA" id="ARBA00023136"/>
    </source>
</evidence>
<evidence type="ECO:0000256" key="3">
    <source>
        <dbReference type="ARBA" id="ARBA00022448"/>
    </source>
</evidence>
<gene>
    <name evidence="9" type="ORF">SAMN05660293_00526</name>
</gene>
<dbReference type="GO" id="GO:0015288">
    <property type="term" value="F:porin activity"/>
    <property type="evidence" value="ECO:0007669"/>
    <property type="project" value="TreeGrafter"/>
</dbReference>
<dbReference type="STRING" id="651661.SAMN05660293_00526"/>